<feature type="compositionally biased region" description="Basic and acidic residues" evidence="2">
    <location>
        <begin position="111"/>
        <end position="128"/>
    </location>
</feature>
<dbReference type="EMBL" id="OU963862">
    <property type="protein sequence ID" value="CAH0381183.1"/>
    <property type="molecule type" value="Genomic_DNA"/>
</dbReference>
<evidence type="ECO:0000256" key="1">
    <source>
        <dbReference type="SAM" id="Coils"/>
    </source>
</evidence>
<accession>A0A9N9ZZP2</accession>
<dbReference type="Proteomes" id="UP001152759">
    <property type="component" value="Chromosome 1"/>
</dbReference>
<proteinExistence type="predicted"/>
<keyword evidence="1" id="KW-0175">Coiled coil</keyword>
<evidence type="ECO:0000256" key="2">
    <source>
        <dbReference type="SAM" id="MobiDB-lite"/>
    </source>
</evidence>
<organism evidence="3 4">
    <name type="scientific">Bemisia tabaci</name>
    <name type="common">Sweetpotato whitefly</name>
    <name type="synonym">Aleurodes tabaci</name>
    <dbReference type="NCBI Taxonomy" id="7038"/>
    <lineage>
        <taxon>Eukaryota</taxon>
        <taxon>Metazoa</taxon>
        <taxon>Ecdysozoa</taxon>
        <taxon>Arthropoda</taxon>
        <taxon>Hexapoda</taxon>
        <taxon>Insecta</taxon>
        <taxon>Pterygota</taxon>
        <taxon>Neoptera</taxon>
        <taxon>Paraneoptera</taxon>
        <taxon>Hemiptera</taxon>
        <taxon>Sternorrhyncha</taxon>
        <taxon>Aleyrodoidea</taxon>
        <taxon>Aleyrodidae</taxon>
        <taxon>Aleyrodinae</taxon>
        <taxon>Bemisia</taxon>
    </lineage>
</organism>
<feature type="compositionally biased region" description="Polar residues" evidence="2">
    <location>
        <begin position="74"/>
        <end position="88"/>
    </location>
</feature>
<feature type="region of interest" description="Disordered" evidence="2">
    <location>
        <begin position="70"/>
        <end position="128"/>
    </location>
</feature>
<feature type="coiled-coil region" evidence="1">
    <location>
        <begin position="434"/>
        <end position="461"/>
    </location>
</feature>
<name>A0A9N9ZZP2_BEMTA</name>
<keyword evidence="4" id="KW-1185">Reference proteome</keyword>
<sequence length="461" mass="52177">MPLEIIHRLHVGSRLLQERLEKRNEPVVGLQVPGCPSGAIVETSSDISSPSAQVASEEMETSSGNEIYMPGAQKSMTSGIDSPVQPTRRTLRRARIPSDTESETEGNLNKSDQESEAPKAKKPRWTEAEKSVVHKHFGKFLSQKVNPPRKEVQKMYTANQAIFKRNIIAVYTYINNYITGKYKSNGIQTALNTWGHLLPVGQLGEDSDSSFSDEDVDDNWRRQVVRNDNLLLNQTEAKRQYRALKLSIDIVDSLEVQQTKAQYCYGCTSNKFLYKALPSLTRLSLRHSSFGPVNLSTSFITSKARFDIFSGNFWSRINEFFYWYFSSYSVVFATLNDHVRDEEDDFRLDLNLQPVPLRGVALREITAAREQLALVTRLAREGQQLQQQGHALALQAAAKAAEMAAIQIPQFTPILNRQVISQVCQRSTALHACIREMLYKMQELQDTKQNIENKLVQSVDS</sequence>
<evidence type="ECO:0000313" key="4">
    <source>
        <dbReference type="Proteomes" id="UP001152759"/>
    </source>
</evidence>
<evidence type="ECO:0000313" key="3">
    <source>
        <dbReference type="EMBL" id="CAH0381183.1"/>
    </source>
</evidence>
<reference evidence="3" key="1">
    <citation type="submission" date="2021-12" db="EMBL/GenBank/DDBJ databases">
        <authorList>
            <person name="King R."/>
        </authorList>
    </citation>
    <scope>NUCLEOTIDE SEQUENCE</scope>
</reference>
<protein>
    <submittedName>
        <fullName evidence="3">Uncharacterized protein</fullName>
    </submittedName>
</protein>
<gene>
    <name evidence="3" type="ORF">BEMITA_LOCUS856</name>
</gene>
<dbReference type="AlphaFoldDB" id="A0A9N9ZZP2"/>